<dbReference type="PANTHER" id="PTHR34477:SF5">
    <property type="entry name" value="BSL5627 PROTEIN"/>
    <property type="match status" value="1"/>
</dbReference>
<name>A0ABS0HKS2_9SPHN</name>
<protein>
    <submittedName>
        <fullName evidence="3">GIY-YIG nuclease family protein</fullName>
    </submittedName>
</protein>
<keyword evidence="4" id="KW-1185">Reference proteome</keyword>
<comment type="caution">
    <text evidence="3">The sequence shown here is derived from an EMBL/GenBank/DDBJ whole genome shotgun (WGS) entry which is preliminary data.</text>
</comment>
<dbReference type="PROSITE" id="PS50164">
    <property type="entry name" value="GIY_YIG"/>
    <property type="match status" value="1"/>
</dbReference>
<dbReference type="InterPro" id="IPR035901">
    <property type="entry name" value="GIY-YIG_endonuc_sf"/>
</dbReference>
<comment type="similarity">
    <text evidence="1">Belongs to the UPF0213 family.</text>
</comment>
<feature type="domain" description="GIY-YIG" evidence="2">
    <location>
        <begin position="6"/>
        <end position="83"/>
    </location>
</feature>
<gene>
    <name evidence="3" type="ORF">I2488_17745</name>
</gene>
<evidence type="ECO:0000313" key="3">
    <source>
        <dbReference type="EMBL" id="MBF9152850.1"/>
    </source>
</evidence>
<sequence length="105" mass="12439">MDKERLGGWVYIMADRYRGAMYVGVTSHLAARIHQHRNDRGSDFCARYGLKRLVWAERGDRIEDCIAHEKRLKRWRRAFKFDLIERGNPDWLDLYDVIIGVSATQ</sequence>
<dbReference type="CDD" id="cd10448">
    <property type="entry name" value="GIY-YIG_unchar_3"/>
    <property type="match status" value="1"/>
</dbReference>
<dbReference type="RefSeq" id="WP_196277114.1">
    <property type="nucleotide sequence ID" value="NZ_JADQDC010000016.1"/>
</dbReference>
<evidence type="ECO:0000256" key="1">
    <source>
        <dbReference type="ARBA" id="ARBA00007435"/>
    </source>
</evidence>
<evidence type="ECO:0000313" key="4">
    <source>
        <dbReference type="Proteomes" id="UP000600799"/>
    </source>
</evidence>
<dbReference type="Proteomes" id="UP000600799">
    <property type="component" value="Unassembled WGS sequence"/>
</dbReference>
<dbReference type="Gene3D" id="3.40.1440.10">
    <property type="entry name" value="GIY-YIG endonuclease"/>
    <property type="match status" value="1"/>
</dbReference>
<evidence type="ECO:0000259" key="2">
    <source>
        <dbReference type="PROSITE" id="PS50164"/>
    </source>
</evidence>
<dbReference type="InterPro" id="IPR000305">
    <property type="entry name" value="GIY-YIG_endonuc"/>
</dbReference>
<organism evidence="3 4">
    <name type="scientific">Novosphingobium jiangmenense</name>
    <dbReference type="NCBI Taxonomy" id="2791981"/>
    <lineage>
        <taxon>Bacteria</taxon>
        <taxon>Pseudomonadati</taxon>
        <taxon>Pseudomonadota</taxon>
        <taxon>Alphaproteobacteria</taxon>
        <taxon>Sphingomonadales</taxon>
        <taxon>Sphingomonadaceae</taxon>
        <taxon>Novosphingobium</taxon>
    </lineage>
</organism>
<dbReference type="SUPFAM" id="SSF82771">
    <property type="entry name" value="GIY-YIG endonuclease"/>
    <property type="match status" value="1"/>
</dbReference>
<dbReference type="EMBL" id="JADQDC010000016">
    <property type="protein sequence ID" value="MBF9152850.1"/>
    <property type="molecule type" value="Genomic_DNA"/>
</dbReference>
<reference evidence="3 4" key="1">
    <citation type="submission" date="2020-11" db="EMBL/GenBank/DDBJ databases">
        <title>The genome sequence of Novosphingobium sp. 1Y9A.</title>
        <authorList>
            <person name="Liu Y."/>
        </authorList>
    </citation>
    <scope>NUCLEOTIDE SEQUENCE [LARGE SCALE GENOMIC DNA]</scope>
    <source>
        <strain evidence="3 4">1Y9A</strain>
    </source>
</reference>
<accession>A0ABS0HKS2</accession>
<proteinExistence type="inferred from homology"/>
<dbReference type="PANTHER" id="PTHR34477">
    <property type="entry name" value="UPF0213 PROTEIN YHBQ"/>
    <property type="match status" value="1"/>
</dbReference>
<dbReference type="InterPro" id="IPR050190">
    <property type="entry name" value="UPF0213_domain"/>
</dbReference>
<dbReference type="Pfam" id="PF01541">
    <property type="entry name" value="GIY-YIG"/>
    <property type="match status" value="1"/>
</dbReference>